<dbReference type="EMBL" id="JARK01001347">
    <property type="protein sequence ID" value="EYC26004.1"/>
    <property type="molecule type" value="Genomic_DNA"/>
</dbReference>
<comment type="caution">
    <text evidence="1">The sequence shown here is derived from an EMBL/GenBank/DDBJ whole genome shotgun (WGS) entry which is preliminary data.</text>
</comment>
<dbReference type="AlphaFoldDB" id="A0A016VEB8"/>
<sequence>MKCAPSTGFRSVMRVYSRQKTRPHFGHMENGAFIPRLPACIMLFHHFGSSPLKTSKFSKISNTKISVGAAFNKEKISN</sequence>
<evidence type="ECO:0000313" key="1">
    <source>
        <dbReference type="EMBL" id="EYC26004.1"/>
    </source>
</evidence>
<reference evidence="2" key="1">
    <citation type="journal article" date="2015" name="Nat. Genet.">
        <title>The genome and transcriptome of the zoonotic hookworm Ancylostoma ceylanicum identify infection-specific gene families.</title>
        <authorList>
            <person name="Schwarz E.M."/>
            <person name="Hu Y."/>
            <person name="Antoshechkin I."/>
            <person name="Miller M.M."/>
            <person name="Sternberg P.W."/>
            <person name="Aroian R.V."/>
        </authorList>
    </citation>
    <scope>NUCLEOTIDE SEQUENCE</scope>
    <source>
        <strain evidence="2">HY135</strain>
    </source>
</reference>
<accession>A0A016VEB8</accession>
<proteinExistence type="predicted"/>
<organism evidence="1 2">
    <name type="scientific">Ancylostoma ceylanicum</name>
    <dbReference type="NCBI Taxonomy" id="53326"/>
    <lineage>
        <taxon>Eukaryota</taxon>
        <taxon>Metazoa</taxon>
        <taxon>Ecdysozoa</taxon>
        <taxon>Nematoda</taxon>
        <taxon>Chromadorea</taxon>
        <taxon>Rhabditida</taxon>
        <taxon>Rhabditina</taxon>
        <taxon>Rhabditomorpha</taxon>
        <taxon>Strongyloidea</taxon>
        <taxon>Ancylostomatidae</taxon>
        <taxon>Ancylostomatinae</taxon>
        <taxon>Ancylostoma</taxon>
    </lineage>
</organism>
<evidence type="ECO:0000313" key="2">
    <source>
        <dbReference type="Proteomes" id="UP000024635"/>
    </source>
</evidence>
<keyword evidence="2" id="KW-1185">Reference proteome</keyword>
<protein>
    <submittedName>
        <fullName evidence="1">Uncharacterized protein</fullName>
    </submittedName>
</protein>
<name>A0A016VEB8_9BILA</name>
<dbReference type="Proteomes" id="UP000024635">
    <property type="component" value="Unassembled WGS sequence"/>
</dbReference>
<gene>
    <name evidence="1" type="primary">Acey_s0011.g1507</name>
    <name evidence="1" type="ORF">Y032_0011g1507</name>
</gene>